<feature type="compositionally biased region" description="Basic and acidic residues" evidence="3">
    <location>
        <begin position="1414"/>
        <end position="1433"/>
    </location>
</feature>
<proteinExistence type="predicted"/>
<feature type="repeat" description="ANK" evidence="2">
    <location>
        <begin position="954"/>
        <end position="986"/>
    </location>
</feature>
<gene>
    <name evidence="7" type="ORF">GJ744_008761</name>
</gene>
<dbReference type="InterPro" id="IPR053137">
    <property type="entry name" value="NLR-like"/>
</dbReference>
<dbReference type="Pfam" id="PF23239">
    <property type="entry name" value="DUF7069"/>
    <property type="match status" value="1"/>
</dbReference>
<dbReference type="Proteomes" id="UP000606974">
    <property type="component" value="Unassembled WGS sequence"/>
</dbReference>
<accession>A0A8H7ASF1</accession>
<dbReference type="EMBL" id="JAACFV010000005">
    <property type="protein sequence ID" value="KAF7513467.1"/>
    <property type="molecule type" value="Genomic_DNA"/>
</dbReference>
<dbReference type="Pfam" id="PF24883">
    <property type="entry name" value="NPHP3_N"/>
    <property type="match status" value="1"/>
</dbReference>
<dbReference type="InterPro" id="IPR027417">
    <property type="entry name" value="P-loop_NTPase"/>
</dbReference>
<feature type="repeat" description="ANK" evidence="2">
    <location>
        <begin position="991"/>
        <end position="1019"/>
    </location>
</feature>
<feature type="repeat" description="ANK" evidence="2">
    <location>
        <begin position="1118"/>
        <end position="1150"/>
    </location>
</feature>
<dbReference type="InterPro" id="IPR056884">
    <property type="entry name" value="NPHP3-like_N"/>
</dbReference>
<feature type="compositionally biased region" description="Polar residues" evidence="3">
    <location>
        <begin position="1438"/>
        <end position="1449"/>
    </location>
</feature>
<dbReference type="GO" id="GO:0009116">
    <property type="term" value="P:nucleoside metabolic process"/>
    <property type="evidence" value="ECO:0007669"/>
    <property type="project" value="InterPro"/>
</dbReference>
<dbReference type="Pfam" id="PF22939">
    <property type="entry name" value="WHD_GPIID"/>
    <property type="match status" value="1"/>
</dbReference>
<evidence type="ECO:0000256" key="3">
    <source>
        <dbReference type="SAM" id="MobiDB-lite"/>
    </source>
</evidence>
<dbReference type="SUPFAM" id="SSF53167">
    <property type="entry name" value="Purine and uridine phosphorylases"/>
    <property type="match status" value="1"/>
</dbReference>
<dbReference type="SUPFAM" id="SSF52540">
    <property type="entry name" value="P-loop containing nucleoside triphosphate hydrolases"/>
    <property type="match status" value="1"/>
</dbReference>
<evidence type="ECO:0000313" key="7">
    <source>
        <dbReference type="EMBL" id="KAF7513467.1"/>
    </source>
</evidence>
<dbReference type="PANTHER" id="PTHR46082">
    <property type="entry name" value="ATP/GTP-BINDING PROTEIN-RELATED"/>
    <property type="match status" value="1"/>
</dbReference>
<evidence type="ECO:0000256" key="2">
    <source>
        <dbReference type="PROSITE-ProRule" id="PRU00023"/>
    </source>
</evidence>
<feature type="repeat" description="ANK" evidence="2">
    <location>
        <begin position="1085"/>
        <end position="1117"/>
    </location>
</feature>
<feature type="region of interest" description="Disordered" evidence="3">
    <location>
        <begin position="1401"/>
        <end position="1449"/>
    </location>
</feature>
<feature type="repeat" description="ANK" evidence="2">
    <location>
        <begin position="1056"/>
        <end position="1085"/>
    </location>
</feature>
<sequence length="1449" mass="162775">MPPPKVPALANSEYQVGWICALSLEMAAARAMLEEIHGPPQEQGPSDQNSYCLGRIQKHNIVIACLPDYGTTSAAVVAEQMLHTFKEIRVGLMVGIGGGVPNPSNDIRMGDVIVSRPEGTIGGVVQYDLGKAVSAGSLQRTGCLDRPPHALLTALRTLESTHEMADSDIPVFLEEMANNYPKMRNKYVSPGPKNDRLFQEDYDHPEGKKTCEDCDVSRLVDRKPRESDIPNIHYGLIASGNQVIKNAMTRSRIANELGVLCFDMEAAGLMNHFKCLVIRGICDYCDSHKNDKWQPYAAVTAAAYAKELLHVVTANIVSLEKPIIQVADSKLQEIASETLATTITQAQEENIRHKEERHRKCHQIFKTSEYERHKSQNHDRVKGTCQWVLENPRYQSWLESSHNDLLWITADPGCGKSVLCRSLIDQEFKSLESYSVCYFFFKDNSEQNDLGMALCALLHQLFSYQPDLLHHAFSSADQNGEKLQKEIDELWRILLTSATDPAAGDVICILDALDECTDEGRMLLINLLTHFYCVSTKKSSPNSRLKFLVTSRPYDHIERPFNKITIDCPTIRLAGEEENELISAEIDIVTRVWVSQLSIELGLPLDLQEKLLTRLMHIENRTYLWLYLVFEEIRNSLRRTMKSYYKLIRELPESVDKAYEDILNKSKNKQETRILLSIIVAATRPLTLEEMDIALNLALATEDVSWYKDLSADLDGDNLKRRIRNLCGLFVYVAGSRVLLFHQTAKEFLVKTDLTSGKLSDQWKQSLSEQDYETTMTKICVRYLLLKDFEEEHLSSESELASPDDVSEFEEPLYDFMDYSAKYWPEHFQRADWDQRKVEFALILTLYDTNQPRHNSWSPVYYESKYRSNNVFRDLPCSHPVLSSIELAAFCGHQKVAKYFLEHEKIDADSRDDEYAMALFVACFNGHNSVVELLIENGAKFYVSIGTCRHFYGSKGTPLEAAAARGREATIRLLIEKDADVNMQGGRFGYALQLAAYNGSEAVVRYLIEKGADINMQGGHYGNVLEAAITAGSEATIRLLIEKGADVNMQGGWYGNALQAAVSNQSEAVVQLLIEKGADVNMRGAYGNALQAAVSNGSEAMVRLLIEKGADVNMQGGYYGNALQTAVSDGSEAVVRLLIEKGADVNMQGGYYGNALQTAIAMETEAMVPLLIEKGADVNMQGGYYGDALQAAITTGDEATARLLIQNGANNYNGALRAAASEGQKEWMKLLIQKGADDYNGAVREVAFRERKKTVHNWTPFGVLRPAAPEGQTELRLLKRQGYRSIPFHVREEIESYRRMLAMVLFLAVKGADDYNLALQRALEGYECIGECVERNMIDIIKSEEGRTLLRTCEDTLHFLMDKGADRIIWGEDYSDVLQAAVSGEHMEAWRLMTEKENFRCWEESSGEESSGEESNRERESNGERSKVGRDINEDNQESTGKHQQIQGS</sequence>
<feature type="domain" description="DUF7069" evidence="5">
    <location>
        <begin position="582"/>
        <end position="644"/>
    </location>
</feature>
<dbReference type="SUPFAM" id="SSF48403">
    <property type="entry name" value="Ankyrin repeat"/>
    <property type="match status" value="1"/>
</dbReference>
<dbReference type="OrthoDB" id="1577640at2759"/>
<dbReference type="Gene3D" id="1.25.40.20">
    <property type="entry name" value="Ankyrin repeat-containing domain"/>
    <property type="match status" value="3"/>
</dbReference>
<comment type="caution">
    <text evidence="7">The sequence shown here is derived from an EMBL/GenBank/DDBJ whole genome shotgun (WGS) entry which is preliminary data.</text>
</comment>
<dbReference type="InterPro" id="IPR054471">
    <property type="entry name" value="GPIID_WHD"/>
</dbReference>
<keyword evidence="2" id="KW-0040">ANK repeat</keyword>
<dbReference type="Pfam" id="PF00023">
    <property type="entry name" value="Ank"/>
    <property type="match status" value="1"/>
</dbReference>
<dbReference type="InterPro" id="IPR002110">
    <property type="entry name" value="Ankyrin_rpt"/>
</dbReference>
<dbReference type="PROSITE" id="PS50297">
    <property type="entry name" value="ANK_REP_REGION"/>
    <property type="match status" value="4"/>
</dbReference>
<dbReference type="InterPro" id="IPR036770">
    <property type="entry name" value="Ankyrin_rpt-contain_sf"/>
</dbReference>
<evidence type="ECO:0000256" key="1">
    <source>
        <dbReference type="ARBA" id="ARBA00022737"/>
    </source>
</evidence>
<protein>
    <recommendedName>
        <fullName evidence="9">Nucleoside phosphorylase domain-containing protein</fullName>
    </recommendedName>
</protein>
<keyword evidence="1" id="KW-0677">Repeat</keyword>
<organism evidence="7 8">
    <name type="scientific">Endocarpon pusillum</name>
    <dbReference type="NCBI Taxonomy" id="364733"/>
    <lineage>
        <taxon>Eukaryota</taxon>
        <taxon>Fungi</taxon>
        <taxon>Dikarya</taxon>
        <taxon>Ascomycota</taxon>
        <taxon>Pezizomycotina</taxon>
        <taxon>Eurotiomycetes</taxon>
        <taxon>Chaetothyriomycetidae</taxon>
        <taxon>Verrucariales</taxon>
        <taxon>Verrucariaceae</taxon>
        <taxon>Endocarpon</taxon>
    </lineage>
</organism>
<evidence type="ECO:0008006" key="9">
    <source>
        <dbReference type="Google" id="ProtNLM"/>
    </source>
</evidence>
<dbReference type="Pfam" id="PF12796">
    <property type="entry name" value="Ank_2"/>
    <property type="match status" value="4"/>
</dbReference>
<keyword evidence="8" id="KW-1185">Reference proteome</keyword>
<dbReference type="GO" id="GO:0003824">
    <property type="term" value="F:catalytic activity"/>
    <property type="evidence" value="ECO:0007669"/>
    <property type="project" value="InterPro"/>
</dbReference>
<feature type="domain" description="GPI inositol-deacylase winged helix" evidence="4">
    <location>
        <begin position="660"/>
        <end position="756"/>
    </location>
</feature>
<name>A0A8H7ASF1_9EURO</name>
<feature type="domain" description="Nephrocystin 3-like N-terminal" evidence="6">
    <location>
        <begin position="383"/>
        <end position="552"/>
    </location>
</feature>
<dbReference type="InterPro" id="IPR055497">
    <property type="entry name" value="DUF7069"/>
</dbReference>
<dbReference type="PANTHER" id="PTHR46082:SF11">
    <property type="entry name" value="AAA+ ATPASE DOMAIN-CONTAINING PROTEIN-RELATED"/>
    <property type="match status" value="1"/>
</dbReference>
<dbReference type="SMART" id="SM00248">
    <property type="entry name" value="ANK"/>
    <property type="match status" value="10"/>
</dbReference>
<dbReference type="Gene3D" id="3.40.50.300">
    <property type="entry name" value="P-loop containing nucleotide triphosphate hydrolases"/>
    <property type="match status" value="1"/>
</dbReference>
<evidence type="ECO:0000259" key="6">
    <source>
        <dbReference type="Pfam" id="PF24883"/>
    </source>
</evidence>
<evidence type="ECO:0000259" key="5">
    <source>
        <dbReference type="Pfam" id="PF23239"/>
    </source>
</evidence>
<evidence type="ECO:0000259" key="4">
    <source>
        <dbReference type="Pfam" id="PF22939"/>
    </source>
</evidence>
<evidence type="ECO:0000313" key="8">
    <source>
        <dbReference type="Proteomes" id="UP000606974"/>
    </source>
</evidence>
<dbReference type="Gene3D" id="3.40.50.1580">
    <property type="entry name" value="Nucleoside phosphorylase domain"/>
    <property type="match status" value="1"/>
</dbReference>
<feature type="repeat" description="ANK" evidence="2">
    <location>
        <begin position="1020"/>
        <end position="1052"/>
    </location>
</feature>
<dbReference type="InterPro" id="IPR035994">
    <property type="entry name" value="Nucleoside_phosphorylase_sf"/>
</dbReference>
<dbReference type="PROSITE" id="PS50088">
    <property type="entry name" value="ANK_REPEAT"/>
    <property type="match status" value="6"/>
</dbReference>
<reference evidence="7" key="1">
    <citation type="submission" date="2020-02" db="EMBL/GenBank/DDBJ databases">
        <authorList>
            <person name="Palmer J.M."/>
        </authorList>
    </citation>
    <scope>NUCLEOTIDE SEQUENCE</scope>
    <source>
        <strain evidence="7">EPUS1.4</strain>
        <tissue evidence="7">Thallus</tissue>
    </source>
</reference>